<evidence type="ECO:0000313" key="4">
    <source>
        <dbReference type="Proteomes" id="UP000622317"/>
    </source>
</evidence>
<evidence type="ECO:0000256" key="1">
    <source>
        <dbReference type="SAM" id="MobiDB-lite"/>
    </source>
</evidence>
<feature type="domain" description="Methyltransferase FkbM" evidence="2">
    <location>
        <begin position="89"/>
        <end position="233"/>
    </location>
</feature>
<accession>A0A927F7P4</accession>
<dbReference type="Pfam" id="PF05050">
    <property type="entry name" value="Methyltransf_21"/>
    <property type="match status" value="1"/>
</dbReference>
<name>A0A927F7P4_9BACT</name>
<organism evidence="3 4">
    <name type="scientific">Pelagicoccus enzymogenes</name>
    <dbReference type="NCBI Taxonomy" id="2773457"/>
    <lineage>
        <taxon>Bacteria</taxon>
        <taxon>Pseudomonadati</taxon>
        <taxon>Verrucomicrobiota</taxon>
        <taxon>Opitutia</taxon>
        <taxon>Puniceicoccales</taxon>
        <taxon>Pelagicoccaceae</taxon>
        <taxon>Pelagicoccus</taxon>
    </lineage>
</organism>
<dbReference type="GO" id="GO:0032259">
    <property type="term" value="P:methylation"/>
    <property type="evidence" value="ECO:0007669"/>
    <property type="project" value="UniProtKB-KW"/>
</dbReference>
<dbReference type="GO" id="GO:0008168">
    <property type="term" value="F:methyltransferase activity"/>
    <property type="evidence" value="ECO:0007669"/>
    <property type="project" value="UniProtKB-KW"/>
</dbReference>
<dbReference type="Proteomes" id="UP000622317">
    <property type="component" value="Unassembled WGS sequence"/>
</dbReference>
<feature type="region of interest" description="Disordered" evidence="1">
    <location>
        <begin position="231"/>
        <end position="313"/>
    </location>
</feature>
<comment type="caution">
    <text evidence="3">The sequence shown here is derived from an EMBL/GenBank/DDBJ whole genome shotgun (WGS) entry which is preliminary data.</text>
</comment>
<dbReference type="InterPro" id="IPR052514">
    <property type="entry name" value="SAM-dependent_MTase"/>
</dbReference>
<proteinExistence type="predicted"/>
<keyword evidence="4" id="KW-1185">Reference proteome</keyword>
<sequence>MPQVSRALKRVFLSLMPEAKLLAYLEKHPNARKAAPKGMQFVFDGYLGKFRVNIDTKYKVERIMWTGKFEEKLVALASQRVSEGSVCFDVGGNVGAISIALADKVGDSGRVHTFELNPTNFGRLSANLAHNPELEKRVTLNNVGISDQPGTLFWSEDPGNPGNGMLGEKGDIESKVISLDSYCVSNAIEKIDFMKVDVEGMELQVFRGAENALKRFKPTIYFETLSRFSSDGNEQLRPHRNLPRVPRLRDEQTARRRNRLPRQHSPSRILYRRGGKIKTAGDRRTRPSCRSENAAPVEDSPGSHLLRLHRLVG</sequence>
<keyword evidence="3" id="KW-0489">Methyltransferase</keyword>
<dbReference type="RefSeq" id="WP_191616379.1">
    <property type="nucleotide sequence ID" value="NZ_JACYFG010000007.1"/>
</dbReference>
<dbReference type="PANTHER" id="PTHR34203">
    <property type="entry name" value="METHYLTRANSFERASE, FKBM FAMILY PROTEIN"/>
    <property type="match status" value="1"/>
</dbReference>
<dbReference type="NCBIfam" id="TIGR01444">
    <property type="entry name" value="fkbM_fam"/>
    <property type="match status" value="1"/>
</dbReference>
<dbReference type="SUPFAM" id="SSF53335">
    <property type="entry name" value="S-adenosyl-L-methionine-dependent methyltransferases"/>
    <property type="match status" value="1"/>
</dbReference>
<dbReference type="InterPro" id="IPR006342">
    <property type="entry name" value="FkbM_mtfrase"/>
</dbReference>
<protein>
    <submittedName>
        <fullName evidence="3">FkbM family methyltransferase</fullName>
    </submittedName>
</protein>
<dbReference type="Gene3D" id="3.40.50.150">
    <property type="entry name" value="Vaccinia Virus protein VP39"/>
    <property type="match status" value="1"/>
</dbReference>
<reference evidence="3" key="1">
    <citation type="submission" date="2020-09" db="EMBL/GenBank/DDBJ databases">
        <title>Pelagicoccus enzymogenes sp. nov. with an EPS production, isolated from marine sediment.</title>
        <authorList>
            <person name="Feng X."/>
        </authorList>
    </citation>
    <scope>NUCLEOTIDE SEQUENCE</scope>
    <source>
        <strain evidence="3">NFK12</strain>
    </source>
</reference>
<keyword evidence="3" id="KW-0808">Transferase</keyword>
<evidence type="ECO:0000259" key="2">
    <source>
        <dbReference type="Pfam" id="PF05050"/>
    </source>
</evidence>
<dbReference type="PANTHER" id="PTHR34203:SF15">
    <property type="entry name" value="SLL1173 PROTEIN"/>
    <property type="match status" value="1"/>
</dbReference>
<evidence type="ECO:0000313" key="3">
    <source>
        <dbReference type="EMBL" id="MBD5779246.1"/>
    </source>
</evidence>
<dbReference type="AlphaFoldDB" id="A0A927F7P4"/>
<gene>
    <name evidence="3" type="ORF">IEN85_07055</name>
</gene>
<dbReference type="InterPro" id="IPR029063">
    <property type="entry name" value="SAM-dependent_MTases_sf"/>
</dbReference>
<dbReference type="EMBL" id="JACYFG010000007">
    <property type="protein sequence ID" value="MBD5779246.1"/>
    <property type="molecule type" value="Genomic_DNA"/>
</dbReference>